<dbReference type="eggNOG" id="ENOG502QQID">
    <property type="taxonomic scope" value="Eukaryota"/>
</dbReference>
<proteinExistence type="predicted"/>
<evidence type="ECO:0000313" key="4">
    <source>
        <dbReference type="Proteomes" id="UP000000598"/>
    </source>
</evidence>
<dbReference type="PaxDb" id="284590-Q6CKB4"/>
<feature type="compositionally biased region" description="Low complexity" evidence="1">
    <location>
        <begin position="31"/>
        <end position="41"/>
    </location>
</feature>
<evidence type="ECO:0000313" key="3">
    <source>
        <dbReference type="EMBL" id="CAG98333.1"/>
    </source>
</evidence>
<reference evidence="3 4" key="1">
    <citation type="journal article" date="2004" name="Nature">
        <title>Genome evolution in yeasts.</title>
        <authorList>
            <consortium name="Genolevures"/>
            <person name="Dujon B."/>
            <person name="Sherman D."/>
            <person name="Fischer G."/>
            <person name="Durrens P."/>
            <person name="Casaregola S."/>
            <person name="Lafontaine I."/>
            <person name="de Montigny J."/>
            <person name="Marck C."/>
            <person name="Neuveglise C."/>
            <person name="Talla E."/>
            <person name="Goffard N."/>
            <person name="Frangeul L."/>
            <person name="Aigle M."/>
            <person name="Anthouard V."/>
            <person name="Babour A."/>
            <person name="Barbe V."/>
            <person name="Barnay S."/>
            <person name="Blanchin S."/>
            <person name="Beckerich J.M."/>
            <person name="Beyne E."/>
            <person name="Bleykasten C."/>
            <person name="Boisrame A."/>
            <person name="Boyer J."/>
            <person name="Cattolico L."/>
            <person name="Confanioleri F."/>
            <person name="de Daruvar A."/>
            <person name="Despons L."/>
            <person name="Fabre E."/>
            <person name="Fairhead C."/>
            <person name="Ferry-Dumazet H."/>
            <person name="Groppi A."/>
            <person name="Hantraye F."/>
            <person name="Hennequin C."/>
            <person name="Jauniaux N."/>
            <person name="Joyet P."/>
            <person name="Kachouri R."/>
            <person name="Kerrest A."/>
            <person name="Koszul R."/>
            <person name="Lemaire M."/>
            <person name="Lesur I."/>
            <person name="Ma L."/>
            <person name="Muller H."/>
            <person name="Nicaud J.M."/>
            <person name="Nikolski M."/>
            <person name="Oztas S."/>
            <person name="Ozier-Kalogeropoulos O."/>
            <person name="Pellenz S."/>
            <person name="Potier S."/>
            <person name="Richard G.F."/>
            <person name="Straub M.L."/>
            <person name="Suleau A."/>
            <person name="Swennene D."/>
            <person name="Tekaia F."/>
            <person name="Wesolowski-Louvel M."/>
            <person name="Westhof E."/>
            <person name="Wirth B."/>
            <person name="Zeniou-Meyer M."/>
            <person name="Zivanovic I."/>
            <person name="Bolotin-Fukuhara M."/>
            <person name="Thierry A."/>
            <person name="Bouchier C."/>
            <person name="Caudron B."/>
            <person name="Scarpelli C."/>
            <person name="Gaillardin C."/>
            <person name="Weissenbach J."/>
            <person name="Wincker P."/>
            <person name="Souciet J.L."/>
        </authorList>
    </citation>
    <scope>NUCLEOTIDE SEQUENCE [LARGE SCALE GENOMIC DNA]</scope>
    <source>
        <strain evidence="4">ATCC 8585 / CBS 2359 / DSM 70799 / NBRC 1267 / NRRL Y-1140 / WM37</strain>
    </source>
</reference>
<dbReference type="EMBL" id="CR382126">
    <property type="protein sequence ID" value="CAG98333.1"/>
    <property type="molecule type" value="Genomic_DNA"/>
</dbReference>
<protein>
    <submittedName>
        <fullName evidence="3">KLLA0F12023p</fullName>
    </submittedName>
</protein>
<dbReference type="FunCoup" id="Q6CKB4">
    <property type="interactions" value="113"/>
</dbReference>
<dbReference type="Pfam" id="PF12194">
    <property type="entry name" value="Ste5_C"/>
    <property type="match status" value="1"/>
</dbReference>
<dbReference type="OMA" id="SHQECLI"/>
<dbReference type="Proteomes" id="UP000000598">
    <property type="component" value="Chromosome F"/>
</dbReference>
<feature type="region of interest" description="Disordered" evidence="1">
    <location>
        <begin position="21"/>
        <end position="44"/>
    </location>
</feature>
<dbReference type="STRING" id="284590.Q6CKB4"/>
<name>Q6CKB4_KLULA</name>
<dbReference type="InParanoid" id="Q6CKB4"/>
<evidence type="ECO:0000256" key="1">
    <source>
        <dbReference type="SAM" id="MobiDB-lite"/>
    </source>
</evidence>
<dbReference type="HOGENOM" id="CLU_013813_0_0_1"/>
<dbReference type="KEGG" id="kla:KLLA0_F12023g"/>
<accession>Q6CKB4</accession>
<organism evidence="3 4">
    <name type="scientific">Kluyveromyces lactis (strain ATCC 8585 / CBS 2359 / DSM 70799 / NBRC 1267 / NRRL Y-1140 / WM37)</name>
    <name type="common">Yeast</name>
    <name type="synonym">Candida sphaerica</name>
    <dbReference type="NCBI Taxonomy" id="284590"/>
    <lineage>
        <taxon>Eukaryota</taxon>
        <taxon>Fungi</taxon>
        <taxon>Dikarya</taxon>
        <taxon>Ascomycota</taxon>
        <taxon>Saccharomycotina</taxon>
        <taxon>Saccharomycetes</taxon>
        <taxon>Saccharomycetales</taxon>
        <taxon>Saccharomycetaceae</taxon>
        <taxon>Kluyveromyces</taxon>
    </lineage>
</organism>
<gene>
    <name evidence="3" type="ORF">KLLA0_F12023g</name>
</gene>
<sequence>MSRGNTSSMNSQDILFQLTNVGSSPVPKLDTGSTSGSNTSSPRRWTELFSKKRVKTPSVGTPSTASSMISSFYDSSPIRPVSKQHPKHLLVDPIMPPPPIMLSPIGHETLGKKPTRKNGNKSWKNERCCICGDLCSFKGSNEKVIPLECNHMCHEDCLMVSLRPLPHKSNLYDALPKCDICSMSCIPGQEDMRQKVRSHLLTLPDDGESVGLEPYNPQENYERIKLCDADLLPKHSGNDETFPHLQTTRTTARNNDIRLSFAFSLKPGKTVTPSLRDSIRLHRSRSIKRRSNFRGSTVSGLSSIVSSSSKDDCQLPSLHVQRQYFIQAFLNSFSEVKPWEIDAKYGLLRLIDNFLISLDGINFQHQVCYLFSEYLLVCRPSPATSANVLQFSSYRCFQLNNPPELDLLDATTLESKSRSGERILIKPYGLDTKALEKWITALFDLTLPFGNYDFTSIKVPEFVACIPSTNDTGTIIVRRQSTLNETLIPKTIRDSSVLTSISSILSIKRATPNELNLVLQLDKRKTNEDNIVSIKNVILALTWKFSTFNCCIVDVEGMVINCGTANDVLNSLAGPIKSNGNQPFSPDLLHQLWYRQKQKICKNVGVVVLSNSSMENGKSCLFSDYRIFADAGKRHPNELKIKVGFLNVDYSDNIKELVEIQDWNELLEAVAYSFNLSFDDDLDSSDCVSTSSSDFEVDSVPDKNRTFRLSSPISWENHVQADLTGSMNGISESIEDRQSNHMYDYL</sequence>
<feature type="domain" description="Protein Ste5 Fus3-binding" evidence="2">
    <location>
        <begin position="499"/>
        <end position="686"/>
    </location>
</feature>
<dbReference type="Gene3D" id="3.40.50.11070">
    <property type="entry name" value="Protein Ste5, Fus3-binding domain"/>
    <property type="match status" value="1"/>
</dbReference>
<dbReference type="InterPro" id="IPR038382">
    <property type="entry name" value="Ste5_C_sf"/>
</dbReference>
<keyword evidence="4" id="KW-1185">Reference proteome</keyword>
<evidence type="ECO:0000259" key="2">
    <source>
        <dbReference type="Pfam" id="PF12194"/>
    </source>
</evidence>
<dbReference type="InterPro" id="IPR021106">
    <property type="entry name" value="Ste5_Fus3-bd_dom"/>
</dbReference>
<dbReference type="AlphaFoldDB" id="Q6CKB4"/>